<name>A0A7M7IEH2_APIME</name>
<dbReference type="EnsemblMetazoa" id="XM_016911518">
    <property type="protein sequence ID" value="XP_016767007"/>
    <property type="gene ID" value="LOC100577327"/>
</dbReference>
<dbReference type="PROSITE" id="PS51257">
    <property type="entry name" value="PROKAR_LIPOPROTEIN"/>
    <property type="match status" value="1"/>
</dbReference>
<feature type="transmembrane region" description="Helical" evidence="1">
    <location>
        <begin position="44"/>
        <end position="63"/>
    </location>
</feature>
<dbReference type="EnsemblMetazoa" id="XM_016911517">
    <property type="protein sequence ID" value="XP_016767006"/>
    <property type="gene ID" value="LOC100577327"/>
</dbReference>
<accession>A0A7M7IEV5</accession>
<accession>A0A8B7KIA7</accession>
<reference evidence="2" key="1">
    <citation type="submission" date="2021-01" db="UniProtKB">
        <authorList>
            <consortium name="EnsemblMetazoa"/>
        </authorList>
    </citation>
    <scope>IDENTIFICATION</scope>
    <source>
        <strain evidence="2">DH4</strain>
    </source>
</reference>
<evidence type="ECO:0000313" key="4">
    <source>
        <dbReference type="RefSeq" id="XP_016767006.1"/>
    </source>
</evidence>
<dbReference type="OrthoDB" id="6600897at2759"/>
<dbReference type="RefSeq" id="XP_016767006.1">
    <property type="nucleotide sequence ID" value="XM_016911517.2"/>
</dbReference>
<dbReference type="Proteomes" id="UP000005203">
    <property type="component" value="Linkage group LG3"/>
</dbReference>
<organism evidence="4">
    <name type="scientific">Apis mellifera</name>
    <name type="common">Honeybee</name>
    <dbReference type="NCBI Taxonomy" id="7460"/>
    <lineage>
        <taxon>Eukaryota</taxon>
        <taxon>Metazoa</taxon>
        <taxon>Ecdysozoa</taxon>
        <taxon>Arthropoda</taxon>
        <taxon>Hexapoda</taxon>
        <taxon>Insecta</taxon>
        <taxon>Pterygota</taxon>
        <taxon>Neoptera</taxon>
        <taxon>Endopterygota</taxon>
        <taxon>Hymenoptera</taxon>
        <taxon>Apocrita</taxon>
        <taxon>Aculeata</taxon>
        <taxon>Apoidea</taxon>
        <taxon>Anthophila</taxon>
        <taxon>Apidae</taxon>
        <taxon>Apis</taxon>
    </lineage>
</organism>
<evidence type="ECO:0000313" key="5">
    <source>
        <dbReference type="RefSeq" id="XP_016767007.1"/>
    </source>
</evidence>
<accession>A0A7M7IEH2</accession>
<keyword evidence="3" id="KW-1185">Reference proteome</keyword>
<keyword evidence="1" id="KW-0472">Membrane</keyword>
<feature type="transmembrane region" description="Helical" evidence="1">
    <location>
        <begin position="107"/>
        <end position="128"/>
    </location>
</feature>
<gene>
    <name evidence="4 5" type="primary">LOC100577327</name>
    <name evidence="2" type="synonym">100577327</name>
</gene>
<dbReference type="KEGG" id="ame:100577327"/>
<reference evidence="4 5" key="2">
    <citation type="submission" date="2023-09" db="UniProtKB">
        <authorList>
            <consortium name="RefSeq"/>
        </authorList>
    </citation>
    <scope>IDENTIFICATION</scope>
    <source>
        <strain evidence="4 5">DH4</strain>
        <tissue evidence="4 5">Whole body</tissue>
    </source>
</reference>
<evidence type="ECO:0000313" key="2">
    <source>
        <dbReference type="EnsemblMetazoa" id="XP_016767006"/>
    </source>
</evidence>
<evidence type="ECO:0000313" key="3">
    <source>
        <dbReference type="Proteomes" id="UP000005203"/>
    </source>
</evidence>
<accession>A0A8B7KK15</accession>
<keyword evidence="1" id="KW-0812">Transmembrane</keyword>
<dbReference type="RefSeq" id="XP_016767007.1">
    <property type="nucleotide sequence ID" value="XM_016911518.2"/>
</dbReference>
<protein>
    <submittedName>
        <fullName evidence="4 5">Uncharacterized protein LOC100577327</fullName>
    </submittedName>
</protein>
<dbReference type="GeneID" id="100577327"/>
<keyword evidence="1" id="KW-1133">Transmembrane helix</keyword>
<sequence length="196" mass="23103">MKKIYHVKILSATRIIGICNMIILGCTTSLFSIKYISSKTEIDFYIFIQYLNPLGSIWLHLFITSNSTNIAIISIFSMYMYFFFATLFSIANIYLMIAPYFRKPTYTIPWLIIQTISIINQSVSFILSFMQNLSRTEPSFFIYSEIWFFPMSGLYLIFSIYSWSTVNDTRKKWIKEQSNHRRFFTVNNTNDINDAS</sequence>
<dbReference type="OMA" id="ANIYLMI"/>
<dbReference type="AlphaFoldDB" id="A0A7M7IEH2"/>
<feature type="transmembrane region" description="Helical" evidence="1">
    <location>
        <begin position="12"/>
        <end position="32"/>
    </location>
</feature>
<proteinExistence type="predicted"/>
<feature type="transmembrane region" description="Helical" evidence="1">
    <location>
        <begin position="70"/>
        <end position="95"/>
    </location>
</feature>
<evidence type="ECO:0000256" key="1">
    <source>
        <dbReference type="SAM" id="Phobius"/>
    </source>
</evidence>
<feature type="transmembrane region" description="Helical" evidence="1">
    <location>
        <begin position="140"/>
        <end position="163"/>
    </location>
</feature>